<dbReference type="SUPFAM" id="SSF55073">
    <property type="entry name" value="Nucleotide cyclase"/>
    <property type="match status" value="1"/>
</dbReference>
<name>A0A6A8M930_9FIRM</name>
<dbReference type="InterPro" id="IPR052155">
    <property type="entry name" value="Biofilm_reg_signaling"/>
</dbReference>
<dbReference type="InterPro" id="IPR013655">
    <property type="entry name" value="PAS_fold_3"/>
</dbReference>
<dbReference type="InterPro" id="IPR043128">
    <property type="entry name" value="Rev_trsase/Diguanyl_cyclase"/>
</dbReference>
<keyword evidence="4 6" id="KW-1133">Transmembrane helix</keyword>
<dbReference type="InterPro" id="IPR000014">
    <property type="entry name" value="PAS"/>
</dbReference>
<dbReference type="SUPFAM" id="SSF55785">
    <property type="entry name" value="PYP-like sensor domain (PAS domain)"/>
    <property type="match status" value="1"/>
</dbReference>
<dbReference type="Pfam" id="PF08447">
    <property type="entry name" value="PAS_3"/>
    <property type="match status" value="1"/>
</dbReference>
<evidence type="ECO:0000256" key="3">
    <source>
        <dbReference type="ARBA" id="ARBA00022692"/>
    </source>
</evidence>
<dbReference type="CDD" id="cd00130">
    <property type="entry name" value="PAS"/>
    <property type="match status" value="1"/>
</dbReference>
<dbReference type="AlphaFoldDB" id="A0A6A8M930"/>
<accession>A0A6A8M930</accession>
<dbReference type="CDD" id="cd01949">
    <property type="entry name" value="GGDEF"/>
    <property type="match status" value="1"/>
</dbReference>
<proteinExistence type="predicted"/>
<evidence type="ECO:0000256" key="1">
    <source>
        <dbReference type="ARBA" id="ARBA00004651"/>
    </source>
</evidence>
<dbReference type="Pfam" id="PF17200">
    <property type="entry name" value="sCache_2"/>
    <property type="match status" value="1"/>
</dbReference>
<dbReference type="PANTHER" id="PTHR44757:SF2">
    <property type="entry name" value="BIOFILM ARCHITECTURE MAINTENANCE PROTEIN MBAA"/>
    <property type="match status" value="1"/>
</dbReference>
<dbReference type="RefSeq" id="WP_154572445.1">
    <property type="nucleotide sequence ID" value="NZ_VUNB01000004.1"/>
</dbReference>
<dbReference type="EMBL" id="VUNB01000004">
    <property type="protein sequence ID" value="MST68968.1"/>
    <property type="molecule type" value="Genomic_DNA"/>
</dbReference>
<organism evidence="8">
    <name type="scientific">Baileyella intestinalis</name>
    <dbReference type="NCBI Taxonomy" id="2606709"/>
    <lineage>
        <taxon>Bacteria</taxon>
        <taxon>Bacillati</taxon>
        <taxon>Bacillota</taxon>
        <taxon>Clostridia</taxon>
        <taxon>Peptostreptococcales</taxon>
        <taxon>Anaerovoracaceae</taxon>
        <taxon>Baileyella</taxon>
    </lineage>
</organism>
<dbReference type="GO" id="GO:0005886">
    <property type="term" value="C:plasma membrane"/>
    <property type="evidence" value="ECO:0007669"/>
    <property type="project" value="UniProtKB-SubCell"/>
</dbReference>
<dbReference type="SMART" id="SM00267">
    <property type="entry name" value="GGDEF"/>
    <property type="match status" value="1"/>
</dbReference>
<reference evidence="8" key="1">
    <citation type="submission" date="2019-09" db="EMBL/GenBank/DDBJ databases">
        <title>In-depth cultivation of the pig gut microbiome towards novel bacterial diversity and tailored functional studies.</title>
        <authorList>
            <person name="Wylensek D."/>
            <person name="Hitch T.C.A."/>
            <person name="Clavel T."/>
        </authorList>
    </citation>
    <scope>NUCLEOTIDE SEQUENCE</scope>
    <source>
        <strain evidence="8">RF-744-FAT-WT-3</strain>
    </source>
</reference>
<dbReference type="InterPro" id="IPR035965">
    <property type="entry name" value="PAS-like_dom_sf"/>
</dbReference>
<protein>
    <submittedName>
        <fullName evidence="8">Diguanylate cyclase</fullName>
    </submittedName>
</protein>
<dbReference type="Gene3D" id="3.30.70.270">
    <property type="match status" value="1"/>
</dbReference>
<evidence type="ECO:0000256" key="6">
    <source>
        <dbReference type="SAM" id="Phobius"/>
    </source>
</evidence>
<comment type="caution">
    <text evidence="8">The sequence shown here is derived from an EMBL/GenBank/DDBJ whole genome shotgun (WGS) entry which is preliminary data.</text>
</comment>
<evidence type="ECO:0000259" key="7">
    <source>
        <dbReference type="PROSITE" id="PS50887"/>
    </source>
</evidence>
<dbReference type="InterPro" id="IPR033480">
    <property type="entry name" value="sCache_2"/>
</dbReference>
<feature type="transmembrane region" description="Helical" evidence="6">
    <location>
        <begin position="20"/>
        <end position="39"/>
    </location>
</feature>
<feature type="transmembrane region" description="Helical" evidence="6">
    <location>
        <begin position="226"/>
        <end position="250"/>
    </location>
</feature>
<dbReference type="PANTHER" id="PTHR44757">
    <property type="entry name" value="DIGUANYLATE CYCLASE DGCP"/>
    <property type="match status" value="1"/>
</dbReference>
<gene>
    <name evidence="8" type="ORF">FYJ66_05105</name>
</gene>
<dbReference type="NCBIfam" id="TIGR00254">
    <property type="entry name" value="GGDEF"/>
    <property type="match status" value="1"/>
</dbReference>
<dbReference type="InterPro" id="IPR000160">
    <property type="entry name" value="GGDEF_dom"/>
</dbReference>
<sequence>MRKNTDTRGVFPFINKKTVYGFLLMAVILLIEMNIIFFISTSVQSKLITDFGYKNMLENEKKDLKSSVDNTVKDIDSTRVLLEKKGMTDEQVKESVQERVYAKIHSDEYLDGRYMWVNEIIDYNGGDGYAIRLIHPNLPETEGQLLSTNTRDKKGNYPYRQELDIVNGKGSGFYNYYFKELDSNKVTEKITYARVYKRYNWVICEGENLNSIRVYEKIQKERMKPYLIGIDIIMSVVCLLIILLTTGSFITRFNKILMEKNKELKEEAHRDFLTRIFNRGGLIYSLDRLIDDETTAGFTGVFMDLDEFKLINDVYGHNTGDAALRHMAASLKEFFPENSIIGRTGGDEFCVIIKDEDPEKCGKMIQDFASIPKSFESEGRTIIYKVSAGYADYPSQAGNREELMIMMDNALYASKTQGKNCAMHYKPEMENIKREQLGFSVKNMTSGMPGAFLVYSANESERILFANDHLVSLYECDSYDEFLQLTKSSFKYMIHPEDRERVEKSIKDQIEKGRKTVEEASAGLEDYVEYRIVTKTGKIRRVMDNGRLVHDDHHGDIYYVIIQDVESMKEYGYYGKPD</sequence>
<keyword evidence="5 6" id="KW-0472">Membrane</keyword>
<evidence type="ECO:0000256" key="5">
    <source>
        <dbReference type="ARBA" id="ARBA00023136"/>
    </source>
</evidence>
<dbReference type="Pfam" id="PF00990">
    <property type="entry name" value="GGDEF"/>
    <property type="match status" value="1"/>
</dbReference>
<dbReference type="Gene3D" id="3.30.450.20">
    <property type="entry name" value="PAS domain"/>
    <property type="match status" value="2"/>
</dbReference>
<feature type="domain" description="GGDEF" evidence="7">
    <location>
        <begin position="296"/>
        <end position="427"/>
    </location>
</feature>
<comment type="subcellular location">
    <subcellularLocation>
        <location evidence="1">Cell membrane</location>
        <topology evidence="1">Multi-pass membrane protein</topology>
    </subcellularLocation>
</comment>
<dbReference type="InterPro" id="IPR029787">
    <property type="entry name" value="Nucleotide_cyclase"/>
</dbReference>
<evidence type="ECO:0000256" key="4">
    <source>
        <dbReference type="ARBA" id="ARBA00022989"/>
    </source>
</evidence>
<dbReference type="PROSITE" id="PS50887">
    <property type="entry name" value="GGDEF"/>
    <property type="match status" value="1"/>
</dbReference>
<keyword evidence="2" id="KW-1003">Cell membrane</keyword>
<keyword evidence="3 6" id="KW-0812">Transmembrane</keyword>
<evidence type="ECO:0000313" key="8">
    <source>
        <dbReference type="EMBL" id="MST68968.1"/>
    </source>
</evidence>
<evidence type="ECO:0000256" key="2">
    <source>
        <dbReference type="ARBA" id="ARBA00022475"/>
    </source>
</evidence>